<evidence type="ECO:0000256" key="1">
    <source>
        <dbReference type="SAM" id="MobiDB-lite"/>
    </source>
</evidence>
<sequence>MQTDFFILQDTSNSFLMNCAGETGISGHVSGSLKAPNTSKQEEMEFLSTLIGIAHDHDFSQAGGSLILPNLVLGEDISENTRLINLEKLPEDETPELRVDVAPTDLEQAGKENANSNEGINASSFIEGQEKDGQKMRHPIQVADQTMQKAVGDDVSRVSSFFTSTEEDGLSLKSAIQSANFT</sequence>
<name>X0WAT7_9ZZZZ</name>
<feature type="region of interest" description="Disordered" evidence="1">
    <location>
        <begin position="162"/>
        <end position="182"/>
    </location>
</feature>
<comment type="caution">
    <text evidence="2">The sequence shown here is derived from an EMBL/GenBank/DDBJ whole genome shotgun (WGS) entry which is preliminary data.</text>
</comment>
<reference evidence="2" key="1">
    <citation type="journal article" date="2014" name="Front. Microbiol.">
        <title>High frequency of phylogenetically diverse reductive dehalogenase-homologous genes in deep subseafloor sedimentary metagenomes.</title>
        <authorList>
            <person name="Kawai M."/>
            <person name="Futagami T."/>
            <person name="Toyoda A."/>
            <person name="Takaki Y."/>
            <person name="Nishi S."/>
            <person name="Hori S."/>
            <person name="Arai W."/>
            <person name="Tsubouchi T."/>
            <person name="Morono Y."/>
            <person name="Uchiyama I."/>
            <person name="Ito T."/>
            <person name="Fujiyama A."/>
            <person name="Inagaki F."/>
            <person name="Takami H."/>
        </authorList>
    </citation>
    <scope>NUCLEOTIDE SEQUENCE</scope>
    <source>
        <strain evidence="2">Expedition CK06-06</strain>
    </source>
</reference>
<accession>X0WAT7</accession>
<proteinExistence type="predicted"/>
<dbReference type="AlphaFoldDB" id="X0WAT7"/>
<feature type="non-terminal residue" evidence="2">
    <location>
        <position position="182"/>
    </location>
</feature>
<gene>
    <name evidence="2" type="ORF">S01H1_42817</name>
</gene>
<organism evidence="2">
    <name type="scientific">marine sediment metagenome</name>
    <dbReference type="NCBI Taxonomy" id="412755"/>
    <lineage>
        <taxon>unclassified sequences</taxon>
        <taxon>metagenomes</taxon>
        <taxon>ecological metagenomes</taxon>
    </lineage>
</organism>
<protein>
    <submittedName>
        <fullName evidence="2">Uncharacterized protein</fullName>
    </submittedName>
</protein>
<dbReference type="EMBL" id="BARS01027247">
    <property type="protein sequence ID" value="GAG09781.1"/>
    <property type="molecule type" value="Genomic_DNA"/>
</dbReference>
<evidence type="ECO:0000313" key="2">
    <source>
        <dbReference type="EMBL" id="GAG09781.1"/>
    </source>
</evidence>